<evidence type="ECO:0000313" key="2">
    <source>
        <dbReference type="EMBL" id="XCG51442.1"/>
    </source>
</evidence>
<dbReference type="AlphaFoldDB" id="A0AAU8CX84"/>
<evidence type="ECO:0000256" key="1">
    <source>
        <dbReference type="ARBA" id="ARBA00009981"/>
    </source>
</evidence>
<dbReference type="EMBL" id="CP159253">
    <property type="protein sequence ID" value="XCG51442.1"/>
    <property type="molecule type" value="Genomic_DNA"/>
</dbReference>
<sequence>MPVTISKICSKPLREGPQLVTRDGVEVAVLVAADEWNRITSKLTEPPSASKK</sequence>
<dbReference type="InterPro" id="IPR036165">
    <property type="entry name" value="YefM-like_sf"/>
</dbReference>
<dbReference type="SUPFAM" id="SSF143120">
    <property type="entry name" value="YefM-like"/>
    <property type="match status" value="1"/>
</dbReference>
<organism evidence="2">
    <name type="scientific">Mesorhizobium sp. WSM2240</name>
    <dbReference type="NCBI Taxonomy" id="3228851"/>
    <lineage>
        <taxon>Bacteria</taxon>
        <taxon>Pseudomonadati</taxon>
        <taxon>Pseudomonadota</taxon>
        <taxon>Alphaproteobacteria</taxon>
        <taxon>Hyphomicrobiales</taxon>
        <taxon>Phyllobacteriaceae</taxon>
        <taxon>Mesorhizobium</taxon>
    </lineage>
</organism>
<dbReference type="RefSeq" id="WP_353641053.1">
    <property type="nucleotide sequence ID" value="NZ_CP159253.1"/>
</dbReference>
<protein>
    <submittedName>
        <fullName evidence="2">Type II toxin-antitoxin system prevent-host-death family antitoxin</fullName>
    </submittedName>
</protein>
<gene>
    <name evidence="2" type="ORF">ABVK50_13615</name>
</gene>
<reference evidence="2" key="1">
    <citation type="submission" date="2024-06" db="EMBL/GenBank/DDBJ databases">
        <title>Mesorhizobium karijinii sp. nov., a symbiont of the iconic Swainsona formosa from arid Australia.</title>
        <authorList>
            <person name="Hill Y.J."/>
            <person name="Watkin E.L.J."/>
            <person name="O'Hara G.W."/>
            <person name="Terpolilli J."/>
            <person name="Tye M.L."/>
            <person name="Kohlmeier M.G."/>
        </authorList>
    </citation>
    <scope>NUCLEOTIDE SEQUENCE</scope>
    <source>
        <strain evidence="2">WSM2240</strain>
    </source>
</reference>
<accession>A0AAU8CX84</accession>
<dbReference type="Gene3D" id="3.40.1620.10">
    <property type="entry name" value="YefM-like domain"/>
    <property type="match status" value="1"/>
</dbReference>
<name>A0AAU8CX84_9HYPH</name>
<comment type="similarity">
    <text evidence="1">Belongs to the phD/YefM antitoxin family.</text>
</comment>
<proteinExistence type="inferred from homology"/>
<dbReference type="NCBIfam" id="TIGR01552">
    <property type="entry name" value="phd_fam"/>
    <property type="match status" value="1"/>
</dbReference>